<evidence type="ECO:0000259" key="12">
    <source>
        <dbReference type="Pfam" id="PF00155"/>
    </source>
</evidence>
<dbReference type="Pfam" id="PF00155">
    <property type="entry name" value="Aminotran_1_2"/>
    <property type="match status" value="1"/>
</dbReference>
<organism evidence="13 14">
    <name type="scientific">Cohnella suwonensis</name>
    <dbReference type="NCBI Taxonomy" id="696072"/>
    <lineage>
        <taxon>Bacteria</taxon>
        <taxon>Bacillati</taxon>
        <taxon>Bacillota</taxon>
        <taxon>Bacilli</taxon>
        <taxon>Bacillales</taxon>
        <taxon>Paenibacillaceae</taxon>
        <taxon>Cohnella</taxon>
    </lineage>
</organism>
<keyword evidence="5 11" id="KW-0032">Aminotransferase</keyword>
<dbReference type="Gene3D" id="3.40.640.10">
    <property type="entry name" value="Type I PLP-dependent aspartate aminotransferase-like (Major domain)"/>
    <property type="match status" value="1"/>
</dbReference>
<sequence>MTNAGISTESQVRPRQALDKLKPYTAGKPIWEVQREYGLDRVIKLASNENSLGPSPKAMQAIREKVTELHRYPDERSSGLVGALAESFGLPNESFLVTNGGDELIMLLSKAYVEPGDEIVVPDPTFSEYEFGSLLMAGQAVKVPLRERFSYDADALLAAVTDKTKIVYLCTPNNPTGTYLPEPEMRRLLDSLPPRVLVVVDAAYRHYATADDYSDGLAFVREGYPVVSLHTFSKIYGLAGIRVGYGVARGDIVRTMLKVKEPFNVNALADVAAQAALTDEEHLEASVRMNDEGRRQLYEGLGKLRIPYTESMSNFVLAELGEHTGRIYGQLLERGVILRSGKGWGLNEHVRITVGTREENEELLKALGELYG</sequence>
<dbReference type="InterPro" id="IPR015424">
    <property type="entry name" value="PyrdxlP-dep_Trfase"/>
</dbReference>
<dbReference type="InterPro" id="IPR004839">
    <property type="entry name" value="Aminotransferase_I/II_large"/>
</dbReference>
<keyword evidence="14" id="KW-1185">Reference proteome</keyword>
<comment type="similarity">
    <text evidence="3 11">Belongs to the class-II pyridoxal-phosphate-dependent aminotransferase family. Histidinol-phosphate aminotransferase subfamily.</text>
</comment>
<protein>
    <recommendedName>
        <fullName evidence="11">Histidinol-phosphate aminotransferase</fullName>
        <ecNumber evidence="11">2.6.1.9</ecNumber>
    </recommendedName>
    <alternativeName>
        <fullName evidence="11">Imidazole acetol-phosphate transaminase</fullName>
    </alternativeName>
</protein>
<name>A0ABW0M1R0_9BACL</name>
<keyword evidence="9 11" id="KW-0368">Histidine biosynthesis</keyword>
<comment type="catalytic activity">
    <reaction evidence="10 11">
        <text>L-histidinol phosphate + 2-oxoglutarate = 3-(imidazol-4-yl)-2-oxopropyl phosphate + L-glutamate</text>
        <dbReference type="Rhea" id="RHEA:23744"/>
        <dbReference type="ChEBI" id="CHEBI:16810"/>
        <dbReference type="ChEBI" id="CHEBI:29985"/>
        <dbReference type="ChEBI" id="CHEBI:57766"/>
        <dbReference type="ChEBI" id="CHEBI:57980"/>
        <dbReference type="EC" id="2.6.1.9"/>
    </reaction>
</comment>
<dbReference type="InterPro" id="IPR015421">
    <property type="entry name" value="PyrdxlP-dep_Trfase_major"/>
</dbReference>
<dbReference type="NCBIfam" id="TIGR01141">
    <property type="entry name" value="hisC"/>
    <property type="match status" value="1"/>
</dbReference>
<proteinExistence type="inferred from homology"/>
<evidence type="ECO:0000256" key="6">
    <source>
        <dbReference type="ARBA" id="ARBA00022605"/>
    </source>
</evidence>
<evidence type="ECO:0000256" key="10">
    <source>
        <dbReference type="ARBA" id="ARBA00047481"/>
    </source>
</evidence>
<dbReference type="InterPro" id="IPR050106">
    <property type="entry name" value="HistidinolP_aminotransfase"/>
</dbReference>
<dbReference type="RefSeq" id="WP_209746079.1">
    <property type="nucleotide sequence ID" value="NZ_JBHSMH010000090.1"/>
</dbReference>
<evidence type="ECO:0000256" key="4">
    <source>
        <dbReference type="ARBA" id="ARBA00011738"/>
    </source>
</evidence>
<comment type="subunit">
    <text evidence="4 11">Homodimer.</text>
</comment>
<dbReference type="EC" id="2.6.1.9" evidence="11"/>
<evidence type="ECO:0000256" key="11">
    <source>
        <dbReference type="HAMAP-Rule" id="MF_01023"/>
    </source>
</evidence>
<feature type="modified residue" description="N6-(pyridoxal phosphate)lysine" evidence="11">
    <location>
        <position position="234"/>
    </location>
</feature>
<dbReference type="PANTHER" id="PTHR43643:SF6">
    <property type="entry name" value="HISTIDINOL-PHOSPHATE AMINOTRANSFERASE"/>
    <property type="match status" value="1"/>
</dbReference>
<dbReference type="Gene3D" id="3.90.1150.10">
    <property type="entry name" value="Aspartate Aminotransferase, domain 1"/>
    <property type="match status" value="1"/>
</dbReference>
<evidence type="ECO:0000256" key="8">
    <source>
        <dbReference type="ARBA" id="ARBA00022898"/>
    </source>
</evidence>
<comment type="caution">
    <text evidence="13">The sequence shown here is derived from an EMBL/GenBank/DDBJ whole genome shotgun (WGS) entry which is preliminary data.</text>
</comment>
<reference evidence="14" key="1">
    <citation type="journal article" date="2019" name="Int. J. Syst. Evol. Microbiol.">
        <title>The Global Catalogue of Microorganisms (GCM) 10K type strain sequencing project: providing services to taxonomists for standard genome sequencing and annotation.</title>
        <authorList>
            <consortium name="The Broad Institute Genomics Platform"/>
            <consortium name="The Broad Institute Genome Sequencing Center for Infectious Disease"/>
            <person name="Wu L."/>
            <person name="Ma J."/>
        </authorList>
    </citation>
    <scope>NUCLEOTIDE SEQUENCE [LARGE SCALE GENOMIC DNA]</scope>
    <source>
        <strain evidence="14">CCUG 57113</strain>
    </source>
</reference>
<feature type="domain" description="Aminotransferase class I/classII large" evidence="12">
    <location>
        <begin position="41"/>
        <end position="367"/>
    </location>
</feature>
<dbReference type="EMBL" id="JBHSMH010000090">
    <property type="protein sequence ID" value="MFC5471112.1"/>
    <property type="molecule type" value="Genomic_DNA"/>
</dbReference>
<evidence type="ECO:0000256" key="9">
    <source>
        <dbReference type="ARBA" id="ARBA00023102"/>
    </source>
</evidence>
<evidence type="ECO:0000256" key="2">
    <source>
        <dbReference type="ARBA" id="ARBA00005011"/>
    </source>
</evidence>
<evidence type="ECO:0000256" key="3">
    <source>
        <dbReference type="ARBA" id="ARBA00007970"/>
    </source>
</evidence>
<dbReference type="InterPro" id="IPR015422">
    <property type="entry name" value="PyrdxlP-dep_Trfase_small"/>
</dbReference>
<gene>
    <name evidence="11 13" type="primary">hisC</name>
    <name evidence="13" type="ORF">ACFPPD_20690</name>
</gene>
<accession>A0ABW0M1R0</accession>
<evidence type="ECO:0000256" key="7">
    <source>
        <dbReference type="ARBA" id="ARBA00022679"/>
    </source>
</evidence>
<keyword evidence="8 11" id="KW-0663">Pyridoxal phosphate</keyword>
<dbReference type="PANTHER" id="PTHR43643">
    <property type="entry name" value="HISTIDINOL-PHOSPHATE AMINOTRANSFERASE 2"/>
    <property type="match status" value="1"/>
</dbReference>
<comment type="pathway">
    <text evidence="2 11">Amino-acid biosynthesis; L-histidine biosynthesis; L-histidine from 5-phospho-alpha-D-ribose 1-diphosphate: step 7/9.</text>
</comment>
<dbReference type="HAMAP" id="MF_01023">
    <property type="entry name" value="HisC_aminotrans_2"/>
    <property type="match status" value="1"/>
</dbReference>
<keyword evidence="7 11" id="KW-0808">Transferase</keyword>
<evidence type="ECO:0000256" key="1">
    <source>
        <dbReference type="ARBA" id="ARBA00001933"/>
    </source>
</evidence>
<dbReference type="GO" id="GO:0004400">
    <property type="term" value="F:histidinol-phosphate transaminase activity"/>
    <property type="evidence" value="ECO:0007669"/>
    <property type="project" value="UniProtKB-EC"/>
</dbReference>
<keyword evidence="6 11" id="KW-0028">Amino-acid biosynthesis</keyword>
<dbReference type="SUPFAM" id="SSF53383">
    <property type="entry name" value="PLP-dependent transferases"/>
    <property type="match status" value="1"/>
</dbReference>
<comment type="cofactor">
    <cofactor evidence="1 11">
        <name>pyridoxal 5'-phosphate</name>
        <dbReference type="ChEBI" id="CHEBI:597326"/>
    </cofactor>
</comment>
<dbReference type="Proteomes" id="UP001596105">
    <property type="component" value="Unassembled WGS sequence"/>
</dbReference>
<evidence type="ECO:0000256" key="5">
    <source>
        <dbReference type="ARBA" id="ARBA00022576"/>
    </source>
</evidence>
<evidence type="ECO:0000313" key="14">
    <source>
        <dbReference type="Proteomes" id="UP001596105"/>
    </source>
</evidence>
<dbReference type="CDD" id="cd00609">
    <property type="entry name" value="AAT_like"/>
    <property type="match status" value="1"/>
</dbReference>
<evidence type="ECO:0000313" key="13">
    <source>
        <dbReference type="EMBL" id="MFC5471112.1"/>
    </source>
</evidence>
<dbReference type="InterPro" id="IPR005861">
    <property type="entry name" value="HisP_aminotrans"/>
</dbReference>